<gene>
    <name evidence="6" type="ORF">M422DRAFT_786358</name>
</gene>
<dbReference type="InterPro" id="IPR036259">
    <property type="entry name" value="MFS_trans_sf"/>
</dbReference>
<feature type="transmembrane region" description="Helical" evidence="5">
    <location>
        <begin position="20"/>
        <end position="43"/>
    </location>
</feature>
<dbReference type="Pfam" id="PF07690">
    <property type="entry name" value="MFS_1"/>
    <property type="match status" value="1"/>
</dbReference>
<evidence type="ECO:0000256" key="3">
    <source>
        <dbReference type="ARBA" id="ARBA00022989"/>
    </source>
</evidence>
<comment type="subcellular location">
    <subcellularLocation>
        <location evidence="1">Membrane</location>
        <topology evidence="1">Multi-pass membrane protein</topology>
    </subcellularLocation>
</comment>
<feature type="transmembrane region" description="Helical" evidence="5">
    <location>
        <begin position="367"/>
        <end position="388"/>
    </location>
</feature>
<feature type="transmembrane region" description="Helical" evidence="5">
    <location>
        <begin position="270"/>
        <end position="291"/>
    </location>
</feature>
<keyword evidence="3 5" id="KW-1133">Transmembrane helix</keyword>
<evidence type="ECO:0000256" key="5">
    <source>
        <dbReference type="SAM" id="Phobius"/>
    </source>
</evidence>
<feature type="transmembrane region" description="Helical" evidence="5">
    <location>
        <begin position="85"/>
        <end position="107"/>
    </location>
</feature>
<keyword evidence="7" id="KW-1185">Reference proteome</keyword>
<protein>
    <recommendedName>
        <fullName evidence="8">MFS general substrate transporter</fullName>
    </recommendedName>
</protein>
<dbReference type="PANTHER" id="PTHR21576:SF158">
    <property type="entry name" value="RIBOSOMAL RNA-PROCESSING PROTEIN 12-LIKE CONSERVED DOMAIN-CONTAINING PROTEIN"/>
    <property type="match status" value="1"/>
</dbReference>
<dbReference type="GO" id="GO:0022857">
    <property type="term" value="F:transmembrane transporter activity"/>
    <property type="evidence" value="ECO:0007669"/>
    <property type="project" value="InterPro"/>
</dbReference>
<dbReference type="HOGENOM" id="CLU_012596_2_1_1"/>
<dbReference type="OrthoDB" id="410267at2759"/>
<evidence type="ECO:0000256" key="1">
    <source>
        <dbReference type="ARBA" id="ARBA00004141"/>
    </source>
</evidence>
<evidence type="ECO:0000256" key="2">
    <source>
        <dbReference type="ARBA" id="ARBA00022692"/>
    </source>
</evidence>
<evidence type="ECO:0000256" key="4">
    <source>
        <dbReference type="ARBA" id="ARBA00023136"/>
    </source>
</evidence>
<feature type="transmembrane region" description="Helical" evidence="5">
    <location>
        <begin position="474"/>
        <end position="496"/>
    </location>
</feature>
<dbReference type="PANTHER" id="PTHR21576">
    <property type="entry name" value="UNCHARACTERIZED NODULIN-LIKE PROTEIN"/>
    <property type="match status" value="1"/>
</dbReference>
<feature type="transmembrane region" description="Helical" evidence="5">
    <location>
        <begin position="196"/>
        <end position="217"/>
    </location>
</feature>
<feature type="transmembrane region" description="Helical" evidence="5">
    <location>
        <begin position="128"/>
        <end position="148"/>
    </location>
</feature>
<evidence type="ECO:0000313" key="7">
    <source>
        <dbReference type="Proteomes" id="UP000054279"/>
    </source>
</evidence>
<evidence type="ECO:0008006" key="8">
    <source>
        <dbReference type="Google" id="ProtNLM"/>
    </source>
</evidence>
<evidence type="ECO:0000313" key="6">
    <source>
        <dbReference type="EMBL" id="KIJ22734.1"/>
    </source>
</evidence>
<feature type="transmembrane region" description="Helical" evidence="5">
    <location>
        <begin position="431"/>
        <end position="454"/>
    </location>
</feature>
<feature type="transmembrane region" description="Helical" evidence="5">
    <location>
        <begin position="160"/>
        <end position="184"/>
    </location>
</feature>
<accession>A0A0C9TLH8</accession>
<keyword evidence="4 5" id="KW-0472">Membrane</keyword>
<dbReference type="Proteomes" id="UP000054279">
    <property type="component" value="Unassembled WGS sequence"/>
</dbReference>
<sequence length="503" mass="54261">MTSATDGQVRKRWISRRWRLILTCISIALNAATAAGIFTFPLISESADIGRFRLTQPQISSIVLAGMTMGQYPAAPLVGSAVDKIGPWACSLASAILFSTGFGLFSWEFRNTPEHSEHGPSKWAFYRLMFFYFLAGLGTVTSYFSALFSAQKNFPKYSGLAAGASMALFGLSPLILSLFASAWFTDSVRGLHVADFTAFLSILTGAIHLLGAINLHIEPQPEEIVPPTPEPAIDDVEAPTERTPLIRADGDSKKPQSSYSALEIMKDYDFWVLAIATLLTLGACEMVVANIGTISLALPPREATSSAPFMVANSTVSTATTQVRLLSVSNTVSRLTTGPMADFVSPIALYLPCGTLALPQKHRISRVVFLLGSCILMSLSFIWMVFGVTTRQGIWLFSIGIGVAYGATFTVLPSLIASIWGTANLARNFGLITYAPFVGTPVFSYLYAFIASAATETKDPDGYSDGACFGKQCWRLTFLIGAAGGFAAAFCSTLLWKKWHGRL</sequence>
<proteinExistence type="predicted"/>
<dbReference type="SUPFAM" id="SSF103473">
    <property type="entry name" value="MFS general substrate transporter"/>
    <property type="match status" value="1"/>
</dbReference>
<dbReference type="EMBL" id="KN837977">
    <property type="protein sequence ID" value="KIJ22734.1"/>
    <property type="molecule type" value="Genomic_DNA"/>
</dbReference>
<keyword evidence="2 5" id="KW-0812">Transmembrane</keyword>
<reference evidence="6 7" key="1">
    <citation type="submission" date="2014-06" db="EMBL/GenBank/DDBJ databases">
        <title>Evolutionary Origins and Diversification of the Mycorrhizal Mutualists.</title>
        <authorList>
            <consortium name="DOE Joint Genome Institute"/>
            <consortium name="Mycorrhizal Genomics Consortium"/>
            <person name="Kohler A."/>
            <person name="Kuo A."/>
            <person name="Nagy L.G."/>
            <person name="Floudas D."/>
            <person name="Copeland A."/>
            <person name="Barry K.W."/>
            <person name="Cichocki N."/>
            <person name="Veneault-Fourrey C."/>
            <person name="LaButti K."/>
            <person name="Lindquist E.A."/>
            <person name="Lipzen A."/>
            <person name="Lundell T."/>
            <person name="Morin E."/>
            <person name="Murat C."/>
            <person name="Riley R."/>
            <person name="Ohm R."/>
            <person name="Sun H."/>
            <person name="Tunlid A."/>
            <person name="Henrissat B."/>
            <person name="Grigoriev I.V."/>
            <person name="Hibbett D.S."/>
            <person name="Martin F."/>
        </authorList>
    </citation>
    <scope>NUCLEOTIDE SEQUENCE [LARGE SCALE GENOMIC DNA]</scope>
    <source>
        <strain evidence="6 7">SS14</strain>
    </source>
</reference>
<name>A0A0C9TLH8_SPHS4</name>
<dbReference type="GO" id="GO:0000329">
    <property type="term" value="C:fungal-type vacuole membrane"/>
    <property type="evidence" value="ECO:0007669"/>
    <property type="project" value="TreeGrafter"/>
</dbReference>
<dbReference type="AlphaFoldDB" id="A0A0C9TLH8"/>
<dbReference type="InterPro" id="IPR011701">
    <property type="entry name" value="MFS"/>
</dbReference>
<dbReference type="Gene3D" id="1.20.1250.20">
    <property type="entry name" value="MFS general substrate transporter like domains"/>
    <property type="match status" value="2"/>
</dbReference>
<organism evidence="6 7">
    <name type="scientific">Sphaerobolus stellatus (strain SS14)</name>
    <dbReference type="NCBI Taxonomy" id="990650"/>
    <lineage>
        <taxon>Eukaryota</taxon>
        <taxon>Fungi</taxon>
        <taxon>Dikarya</taxon>
        <taxon>Basidiomycota</taxon>
        <taxon>Agaricomycotina</taxon>
        <taxon>Agaricomycetes</taxon>
        <taxon>Phallomycetidae</taxon>
        <taxon>Geastrales</taxon>
        <taxon>Sphaerobolaceae</taxon>
        <taxon>Sphaerobolus</taxon>
    </lineage>
</organism>
<feature type="transmembrane region" description="Helical" evidence="5">
    <location>
        <begin position="394"/>
        <end position="419"/>
    </location>
</feature>